<dbReference type="PANTHER" id="PTHR15004:SF0">
    <property type="entry name" value="GLUTAMYL-TRNA(GLN) AMIDOTRANSFERASE SUBUNIT C, MITOCHONDRIAL"/>
    <property type="match status" value="1"/>
</dbReference>
<dbReference type="GO" id="GO:0005739">
    <property type="term" value="C:mitochondrion"/>
    <property type="evidence" value="ECO:0007669"/>
    <property type="project" value="TreeGrafter"/>
</dbReference>
<dbReference type="InterPro" id="IPR003837">
    <property type="entry name" value="GatC"/>
</dbReference>
<evidence type="ECO:0000259" key="1">
    <source>
        <dbReference type="Pfam" id="PF20978"/>
    </source>
</evidence>
<evidence type="ECO:0000313" key="2">
    <source>
        <dbReference type="Proteomes" id="UP000515153"/>
    </source>
</evidence>
<keyword evidence="2" id="KW-1185">Reference proteome</keyword>
<evidence type="ECO:0000313" key="3">
    <source>
        <dbReference type="RefSeq" id="XP_030979059.1"/>
    </source>
</evidence>
<dbReference type="Pfam" id="PF20978">
    <property type="entry name" value="Gta3"/>
    <property type="match status" value="1"/>
</dbReference>
<name>A0A6P8AW22_PYRGI</name>
<dbReference type="Proteomes" id="UP000515153">
    <property type="component" value="Chromosome V"/>
</dbReference>
<reference evidence="3" key="3">
    <citation type="submission" date="2025-08" db="UniProtKB">
        <authorList>
            <consortium name="RefSeq"/>
        </authorList>
    </citation>
    <scope>IDENTIFICATION</scope>
    <source>
        <strain evidence="3">NI907</strain>
    </source>
</reference>
<protein>
    <recommendedName>
        <fullName evidence="1">Glutamyl-tRNA amidotransferase complex subunit Gta3 domain-containing protein</fullName>
    </recommendedName>
</protein>
<accession>A0A6P8AW22</accession>
<dbReference type="SUPFAM" id="SSF141000">
    <property type="entry name" value="Glu-tRNAGln amidotransferase C subunit"/>
    <property type="match status" value="1"/>
</dbReference>
<dbReference type="GeneID" id="41963030"/>
<dbReference type="GO" id="GO:0070681">
    <property type="term" value="P:glutaminyl-tRNAGln biosynthesis via transamidation"/>
    <property type="evidence" value="ECO:0007669"/>
    <property type="project" value="TreeGrafter"/>
</dbReference>
<dbReference type="PANTHER" id="PTHR15004">
    <property type="entry name" value="GLUTAMYL-TRNA(GLN) AMIDOTRANSFERASE SUBUNIT C, MITOCHONDRIAL"/>
    <property type="match status" value="1"/>
</dbReference>
<reference evidence="2 3" key="1">
    <citation type="journal article" date="2019" name="Mol. Biol. Evol.">
        <title>Blast fungal genomes show frequent chromosomal changes, gene gains and losses, and effector gene turnover.</title>
        <authorList>
            <person name="Gomez Luciano L.B."/>
            <person name="Jason Tsai I."/>
            <person name="Chuma I."/>
            <person name="Tosa Y."/>
            <person name="Chen Y.H."/>
            <person name="Li J.Y."/>
            <person name="Li M.Y."/>
            <person name="Jade Lu M.Y."/>
            <person name="Nakayashiki H."/>
            <person name="Li W.H."/>
        </authorList>
    </citation>
    <scope>NUCLEOTIDE SEQUENCE [LARGE SCALE GENOMIC DNA]</scope>
    <source>
        <strain evidence="2 3">NI907</strain>
    </source>
</reference>
<dbReference type="AlphaFoldDB" id="A0A6P8AW22"/>
<feature type="domain" description="Glutamyl-tRNA amidotransferase complex subunit Gta3" evidence="1">
    <location>
        <begin position="76"/>
        <end position="132"/>
    </location>
</feature>
<dbReference type="RefSeq" id="XP_030979059.1">
    <property type="nucleotide sequence ID" value="XM_031128121.1"/>
</dbReference>
<dbReference type="GO" id="GO:0032543">
    <property type="term" value="P:mitochondrial translation"/>
    <property type="evidence" value="ECO:0007669"/>
    <property type="project" value="TreeGrafter"/>
</dbReference>
<organism evidence="2 3">
    <name type="scientific">Pyricularia grisea</name>
    <name type="common">Crabgrass-specific blast fungus</name>
    <name type="synonym">Magnaporthe grisea</name>
    <dbReference type="NCBI Taxonomy" id="148305"/>
    <lineage>
        <taxon>Eukaryota</taxon>
        <taxon>Fungi</taxon>
        <taxon>Dikarya</taxon>
        <taxon>Ascomycota</taxon>
        <taxon>Pezizomycotina</taxon>
        <taxon>Sordariomycetes</taxon>
        <taxon>Sordariomycetidae</taxon>
        <taxon>Magnaporthales</taxon>
        <taxon>Pyriculariaceae</taxon>
        <taxon>Pyricularia</taxon>
    </lineage>
</organism>
<reference evidence="3" key="2">
    <citation type="submission" date="2019-10" db="EMBL/GenBank/DDBJ databases">
        <authorList>
            <consortium name="NCBI Genome Project"/>
        </authorList>
    </citation>
    <scope>NUCLEOTIDE SEQUENCE</scope>
    <source>
        <strain evidence="3">NI907</strain>
    </source>
</reference>
<dbReference type="KEGG" id="pgri:PgNI_08121"/>
<dbReference type="GO" id="GO:0006450">
    <property type="term" value="P:regulation of translational fidelity"/>
    <property type="evidence" value="ECO:0007669"/>
    <property type="project" value="InterPro"/>
</dbReference>
<dbReference type="InterPro" id="IPR049545">
    <property type="entry name" value="Gta3_dom"/>
</dbReference>
<sequence length="220" mass="23565">MTNSSRVGSRLSKALRQQQKISTACITTRQLGTVSSSLSSSSIGQQQQKTDFKALLSRPTWSVRSLLPPTTSSSEPSSTTISPSQLTHLHSLSALPNPTTPSTLESLTRTLQSQLHFVRAIQAVDTTGVAPLSAIRDETAAGRREQTVTLDQLAEVLQSERPIGRAGRPRRLKATAATTNVAEAGLVSRDGEPGWDVLGTAKRRAGQYFVVKSSSAKQET</sequence>
<gene>
    <name evidence="3" type="ORF">PgNI_08121</name>
</gene>
<dbReference type="GO" id="GO:0030956">
    <property type="term" value="C:glutamyl-tRNA(Gln) amidotransferase complex"/>
    <property type="evidence" value="ECO:0007669"/>
    <property type="project" value="TreeGrafter"/>
</dbReference>
<dbReference type="InterPro" id="IPR036113">
    <property type="entry name" value="Asp/Glu-ADT_sf_sub_c"/>
</dbReference>
<proteinExistence type="predicted"/>